<organism evidence="1 2">
    <name type="scientific">Bradyrhizobium icense</name>
    <dbReference type="NCBI Taxonomy" id="1274631"/>
    <lineage>
        <taxon>Bacteria</taxon>
        <taxon>Pseudomonadati</taxon>
        <taxon>Pseudomonadota</taxon>
        <taxon>Alphaproteobacteria</taxon>
        <taxon>Hyphomicrobiales</taxon>
        <taxon>Nitrobacteraceae</taxon>
        <taxon>Bradyrhizobium</taxon>
    </lineage>
</organism>
<dbReference type="Proteomes" id="UP000092839">
    <property type="component" value="Chromosome"/>
</dbReference>
<protein>
    <submittedName>
        <fullName evidence="1">Uncharacterized protein</fullName>
    </submittedName>
</protein>
<gene>
    <name evidence="1" type="ORF">LMTR13_32295</name>
</gene>
<keyword evidence="2" id="KW-1185">Reference proteome</keyword>
<dbReference type="KEGG" id="bic:LMTR13_32295"/>
<proteinExistence type="predicted"/>
<dbReference type="EMBL" id="CP016428">
    <property type="protein sequence ID" value="ANW04133.1"/>
    <property type="molecule type" value="Genomic_DNA"/>
</dbReference>
<sequence>MIKVERTGEGDPLEFEVTVRGASGETHHHVTMARETCERLTMGVHTPERCIETAFRFLLDREPQESILRRFDITVISRYFPEFERELPRYLSRS</sequence>
<dbReference type="OrthoDB" id="9807072at2"/>
<accession>A0A1B1UN76</accession>
<evidence type="ECO:0000313" key="2">
    <source>
        <dbReference type="Proteomes" id="UP000092839"/>
    </source>
</evidence>
<dbReference type="AlphaFoldDB" id="A0A1B1UN76"/>
<name>A0A1B1UN76_9BRAD</name>
<reference evidence="1 2" key="1">
    <citation type="submission" date="2016-07" db="EMBL/GenBank/DDBJ databases">
        <title>Complete genome sequence of Bradyrhizobium icense LMTR 13T, a potential inoculant strain isolated from lima bean (Phaseolus lunatus) in Peru.</title>
        <authorList>
            <person name="Ormeno-Orrillo E."/>
            <person name="Duran D."/>
            <person name="Rogel M.A."/>
            <person name="Rey L."/>
            <person name="Imperial J."/>
            <person name="Ruiz-Argueso T."/>
            <person name="Martinez-Romero E."/>
        </authorList>
    </citation>
    <scope>NUCLEOTIDE SEQUENCE [LARGE SCALE GENOMIC DNA]</scope>
    <source>
        <strain evidence="1 2">LMTR 13</strain>
    </source>
</reference>
<dbReference type="RefSeq" id="WP_065731292.1">
    <property type="nucleotide sequence ID" value="NZ_CP016428.1"/>
</dbReference>
<evidence type="ECO:0000313" key="1">
    <source>
        <dbReference type="EMBL" id="ANW04133.1"/>
    </source>
</evidence>